<reference evidence="1" key="1">
    <citation type="submission" date="2021-03" db="EMBL/GenBank/DDBJ databases">
        <title>Draft genome sequence of rust myrtle Austropuccinia psidii MF-1, a brazilian biotype.</title>
        <authorList>
            <person name="Quecine M.C."/>
            <person name="Pachon D.M.R."/>
            <person name="Bonatelli M.L."/>
            <person name="Correr F.H."/>
            <person name="Franceschini L.M."/>
            <person name="Leite T.F."/>
            <person name="Margarido G.R.A."/>
            <person name="Almeida C.A."/>
            <person name="Ferrarezi J.A."/>
            <person name="Labate C.A."/>
        </authorList>
    </citation>
    <scope>NUCLEOTIDE SEQUENCE</scope>
    <source>
        <strain evidence="1">MF-1</strain>
    </source>
</reference>
<organism evidence="1 2">
    <name type="scientific">Austropuccinia psidii MF-1</name>
    <dbReference type="NCBI Taxonomy" id="1389203"/>
    <lineage>
        <taxon>Eukaryota</taxon>
        <taxon>Fungi</taxon>
        <taxon>Dikarya</taxon>
        <taxon>Basidiomycota</taxon>
        <taxon>Pucciniomycotina</taxon>
        <taxon>Pucciniomycetes</taxon>
        <taxon>Pucciniales</taxon>
        <taxon>Sphaerophragmiaceae</taxon>
        <taxon>Austropuccinia</taxon>
    </lineage>
</organism>
<accession>A0A9Q3EA00</accession>
<evidence type="ECO:0000313" key="2">
    <source>
        <dbReference type="Proteomes" id="UP000765509"/>
    </source>
</evidence>
<gene>
    <name evidence="1" type="ORF">O181_056007</name>
</gene>
<name>A0A9Q3EA00_9BASI</name>
<protein>
    <submittedName>
        <fullName evidence="1">Uncharacterized protein</fullName>
    </submittedName>
</protein>
<sequence length="112" mass="12881">MPICNPQELGFQTGPPRGTDLCNMAKLVRNTPRRKLKNAKGDKTIINLTQKTQDLSISPKSDKFGQELQKRKNNLKRQLEESISEDELPNIIYKPIDNNEETFQILVDENEK</sequence>
<dbReference type="EMBL" id="AVOT02025160">
    <property type="protein sequence ID" value="MBW0516292.1"/>
    <property type="molecule type" value="Genomic_DNA"/>
</dbReference>
<keyword evidence="2" id="KW-1185">Reference proteome</keyword>
<dbReference type="Proteomes" id="UP000765509">
    <property type="component" value="Unassembled WGS sequence"/>
</dbReference>
<feature type="non-terminal residue" evidence="1">
    <location>
        <position position="112"/>
    </location>
</feature>
<dbReference type="AlphaFoldDB" id="A0A9Q3EA00"/>
<proteinExistence type="predicted"/>
<evidence type="ECO:0000313" key="1">
    <source>
        <dbReference type="EMBL" id="MBW0516292.1"/>
    </source>
</evidence>
<comment type="caution">
    <text evidence="1">The sequence shown here is derived from an EMBL/GenBank/DDBJ whole genome shotgun (WGS) entry which is preliminary data.</text>
</comment>